<keyword evidence="1" id="KW-0813">Transport</keyword>
<dbReference type="PANTHER" id="PTHR43776">
    <property type="entry name" value="TRANSPORT ATP-BINDING PROTEIN"/>
    <property type="match status" value="1"/>
</dbReference>
<dbReference type="Proteomes" id="UP000256514">
    <property type="component" value="Unassembled WGS sequence"/>
</dbReference>
<dbReference type="RefSeq" id="WP_115571296.1">
    <property type="nucleotide sequence ID" value="NZ_NXLT01000005.1"/>
</dbReference>
<dbReference type="Pfam" id="PF00005">
    <property type="entry name" value="ABC_tran"/>
    <property type="match status" value="2"/>
</dbReference>
<dbReference type="PROSITE" id="PS50893">
    <property type="entry name" value="ABC_TRANSPORTER_2"/>
    <property type="match status" value="2"/>
</dbReference>
<dbReference type="InterPro" id="IPR017871">
    <property type="entry name" value="ABC_transporter-like_CS"/>
</dbReference>
<protein>
    <recommendedName>
        <fullName evidence="4">ABC transporter domain-containing protein</fullName>
    </recommendedName>
</protein>
<sequence length="473" mass="52776">MQYNNTLTKTCDAIHIKNLSVCANDTLLLDSINLSITRGAITALLGASGSGKSLCMRAISNSLPSNLTQICGTISIDNSPMHNASTYISHILQNPQSYFNPLFSIRSHCQETLKVLHKPYDTHHIHRTFKESGFKDTDIESVLNAYPFMLSGGMLQRAMIAIALLREAPFLLADEPTSNLDTHTQEEILATLVKLRDTKHIGILLVTHDMSIVARLADRFYTIQKGKVHTSKREDIILPPKVSKPSPYTPTTPPILEAKEICYAYKEYVFLRCVHTPVLHNVHCVLHKGIHTAIVGPSGCGKSTFAKLLSKILTPQSGEITLDSKPLHTFGRELYTQVQILFQDSLASLNPTLCIFENLIEPLIYLCDIREKSAQLAHITPLLTQLSLSDTILWAYPNMLSGGELQRVCLLRALLLKPRILILDESLSGLDFALQLEVIAFLHTLQETTIICITHDLYLAYRLCKQIIFFPAP</sequence>
<dbReference type="InterPro" id="IPR003439">
    <property type="entry name" value="ABC_transporter-like_ATP-bd"/>
</dbReference>
<dbReference type="InterPro" id="IPR003593">
    <property type="entry name" value="AAA+_ATPase"/>
</dbReference>
<name>A0A3D8IMV5_9HELI</name>
<dbReference type="OrthoDB" id="9814623at2"/>
<keyword evidence="6" id="KW-1185">Reference proteome</keyword>
<dbReference type="EMBL" id="NXLT01000005">
    <property type="protein sequence ID" value="RDU66598.1"/>
    <property type="molecule type" value="Genomic_DNA"/>
</dbReference>
<dbReference type="SMART" id="SM00382">
    <property type="entry name" value="AAA"/>
    <property type="match status" value="2"/>
</dbReference>
<dbReference type="Gene3D" id="3.40.50.300">
    <property type="entry name" value="P-loop containing nucleotide triphosphate hydrolases"/>
    <property type="match status" value="2"/>
</dbReference>
<keyword evidence="2" id="KW-0547">Nucleotide-binding</keyword>
<feature type="domain" description="ABC transporter" evidence="4">
    <location>
        <begin position="14"/>
        <end position="250"/>
    </location>
</feature>
<evidence type="ECO:0000256" key="2">
    <source>
        <dbReference type="ARBA" id="ARBA00022741"/>
    </source>
</evidence>
<accession>A0A3D8IMV5</accession>
<dbReference type="GO" id="GO:0005524">
    <property type="term" value="F:ATP binding"/>
    <property type="evidence" value="ECO:0007669"/>
    <property type="project" value="UniProtKB-KW"/>
</dbReference>
<evidence type="ECO:0000256" key="3">
    <source>
        <dbReference type="ARBA" id="ARBA00022840"/>
    </source>
</evidence>
<dbReference type="PROSITE" id="PS00211">
    <property type="entry name" value="ABC_TRANSPORTER_1"/>
    <property type="match status" value="2"/>
</dbReference>
<evidence type="ECO:0000313" key="6">
    <source>
        <dbReference type="Proteomes" id="UP000256514"/>
    </source>
</evidence>
<keyword evidence="3" id="KW-0067">ATP-binding</keyword>
<dbReference type="GO" id="GO:0055085">
    <property type="term" value="P:transmembrane transport"/>
    <property type="evidence" value="ECO:0007669"/>
    <property type="project" value="UniProtKB-ARBA"/>
</dbReference>
<dbReference type="SUPFAM" id="SSF52540">
    <property type="entry name" value="P-loop containing nucleoside triphosphate hydrolases"/>
    <property type="match status" value="2"/>
</dbReference>
<dbReference type="AlphaFoldDB" id="A0A3D8IMV5"/>
<reference evidence="5 6" key="1">
    <citation type="submission" date="2018-04" db="EMBL/GenBank/DDBJ databases">
        <title>Novel Campyloabacter and Helicobacter Species and Strains.</title>
        <authorList>
            <person name="Mannion A.J."/>
            <person name="Shen Z."/>
            <person name="Fox J.G."/>
        </authorList>
    </citation>
    <scope>NUCLEOTIDE SEQUENCE [LARGE SCALE GENOMIC DNA]</scope>
    <source>
        <strain evidence="5 6">MIT 12-6600</strain>
    </source>
</reference>
<proteinExistence type="predicted"/>
<comment type="caution">
    <text evidence="5">The sequence shown here is derived from an EMBL/GenBank/DDBJ whole genome shotgun (WGS) entry which is preliminary data.</text>
</comment>
<evidence type="ECO:0000259" key="4">
    <source>
        <dbReference type="PROSITE" id="PS50893"/>
    </source>
</evidence>
<dbReference type="InterPro" id="IPR050319">
    <property type="entry name" value="ABC_transp_ATP-bind"/>
</dbReference>
<gene>
    <name evidence="5" type="ORF">CQA54_06465</name>
</gene>
<dbReference type="GO" id="GO:0016887">
    <property type="term" value="F:ATP hydrolysis activity"/>
    <property type="evidence" value="ECO:0007669"/>
    <property type="project" value="InterPro"/>
</dbReference>
<dbReference type="InterPro" id="IPR027417">
    <property type="entry name" value="P-loop_NTPase"/>
</dbReference>
<organism evidence="5 6">
    <name type="scientific">Helicobacter equorum</name>
    <dbReference type="NCBI Taxonomy" id="361872"/>
    <lineage>
        <taxon>Bacteria</taxon>
        <taxon>Pseudomonadati</taxon>
        <taxon>Campylobacterota</taxon>
        <taxon>Epsilonproteobacteria</taxon>
        <taxon>Campylobacterales</taxon>
        <taxon>Helicobacteraceae</taxon>
        <taxon>Helicobacter</taxon>
    </lineage>
</organism>
<evidence type="ECO:0000313" key="5">
    <source>
        <dbReference type="EMBL" id="RDU66598.1"/>
    </source>
</evidence>
<evidence type="ECO:0000256" key="1">
    <source>
        <dbReference type="ARBA" id="ARBA00022448"/>
    </source>
</evidence>
<feature type="domain" description="ABC transporter" evidence="4">
    <location>
        <begin position="256"/>
        <end position="472"/>
    </location>
</feature>